<dbReference type="AlphaFoldDB" id="A0A0F9FAA6"/>
<feature type="non-terminal residue" evidence="1">
    <location>
        <position position="1"/>
    </location>
</feature>
<dbReference type="EMBL" id="LAZR01022028">
    <property type="protein sequence ID" value="KKL83274.1"/>
    <property type="molecule type" value="Genomic_DNA"/>
</dbReference>
<reference evidence="1" key="1">
    <citation type="journal article" date="2015" name="Nature">
        <title>Complex archaea that bridge the gap between prokaryotes and eukaryotes.</title>
        <authorList>
            <person name="Spang A."/>
            <person name="Saw J.H."/>
            <person name="Jorgensen S.L."/>
            <person name="Zaremba-Niedzwiedzka K."/>
            <person name="Martijn J."/>
            <person name="Lind A.E."/>
            <person name="van Eijk R."/>
            <person name="Schleper C."/>
            <person name="Guy L."/>
            <person name="Ettema T.J."/>
        </authorList>
    </citation>
    <scope>NUCLEOTIDE SEQUENCE</scope>
</reference>
<accession>A0A0F9FAA6</accession>
<sequence>APSDLARSIVGDVTGDRNPAPHLYRELTHQLARIPHAGGVLTEAEVHSIIEGVS</sequence>
<organism evidence="1">
    <name type="scientific">marine sediment metagenome</name>
    <dbReference type="NCBI Taxonomy" id="412755"/>
    <lineage>
        <taxon>unclassified sequences</taxon>
        <taxon>metagenomes</taxon>
        <taxon>ecological metagenomes</taxon>
    </lineage>
</organism>
<proteinExistence type="predicted"/>
<name>A0A0F9FAA6_9ZZZZ</name>
<protein>
    <submittedName>
        <fullName evidence="1">Uncharacterized protein</fullName>
    </submittedName>
</protein>
<comment type="caution">
    <text evidence="1">The sequence shown here is derived from an EMBL/GenBank/DDBJ whole genome shotgun (WGS) entry which is preliminary data.</text>
</comment>
<evidence type="ECO:0000313" key="1">
    <source>
        <dbReference type="EMBL" id="KKL83274.1"/>
    </source>
</evidence>
<gene>
    <name evidence="1" type="ORF">LCGC14_1976440</name>
</gene>